<name>A0A1L5PW31_PSEPU</name>
<reference evidence="2 3" key="1">
    <citation type="submission" date="2016-12" db="EMBL/GenBank/DDBJ databases">
        <title>Draft Genome Sequence of Mercury Resistant Pseudomonas DRA525.</title>
        <authorList>
            <person name="Drace K.M."/>
        </authorList>
    </citation>
    <scope>NUCLEOTIDE SEQUENCE [LARGE SCALE GENOMIC DNA]</scope>
    <source>
        <strain evidence="2 3">DRA525</strain>
    </source>
</reference>
<organism evidence="2 3">
    <name type="scientific">Pseudomonas putida</name>
    <name type="common">Arthrobacter siderocapsulatus</name>
    <dbReference type="NCBI Taxonomy" id="303"/>
    <lineage>
        <taxon>Bacteria</taxon>
        <taxon>Pseudomonadati</taxon>
        <taxon>Pseudomonadota</taxon>
        <taxon>Gammaproteobacteria</taxon>
        <taxon>Pseudomonadales</taxon>
        <taxon>Pseudomonadaceae</taxon>
        <taxon>Pseudomonas</taxon>
    </lineage>
</organism>
<evidence type="ECO:0000313" key="3">
    <source>
        <dbReference type="Proteomes" id="UP000185146"/>
    </source>
</evidence>
<dbReference type="AlphaFoldDB" id="A0A1L5PW31"/>
<proteinExistence type="predicted"/>
<gene>
    <name evidence="2" type="ORF">BL240_23695</name>
</gene>
<dbReference type="Pfam" id="PF09722">
    <property type="entry name" value="Xre_MbcA_ParS_C"/>
    <property type="match status" value="1"/>
</dbReference>
<evidence type="ECO:0000259" key="1">
    <source>
        <dbReference type="Pfam" id="PF09722"/>
    </source>
</evidence>
<dbReference type="InterPro" id="IPR024467">
    <property type="entry name" value="Xre/MbcA/ParS-like_toxin-bd"/>
</dbReference>
<dbReference type="EMBL" id="CP018743">
    <property type="protein sequence ID" value="APO84285.1"/>
    <property type="molecule type" value="Genomic_DNA"/>
</dbReference>
<sequence>MGRREQILKTAEHVLGNRELAEWWLTKPALGLDHRSPCSLLVKNLGYGHVRDFLIRLEQPHVQLPTTHHPRRDDRIRFVAPRSTALRGQ</sequence>
<dbReference type="Proteomes" id="UP000185146">
    <property type="component" value="Chromosome"/>
</dbReference>
<feature type="domain" description="Antitoxin Xre/MbcA/ParS-like toxin-binding" evidence="1">
    <location>
        <begin position="11"/>
        <end position="58"/>
    </location>
</feature>
<evidence type="ECO:0000313" key="2">
    <source>
        <dbReference type="EMBL" id="APO84285.1"/>
    </source>
</evidence>
<protein>
    <recommendedName>
        <fullName evidence="1">Antitoxin Xre/MbcA/ParS-like toxin-binding domain-containing protein</fullName>
    </recommendedName>
</protein>
<accession>A0A1L5PW31</accession>